<accession>D0LRQ8</accession>
<dbReference type="Pfam" id="PF07726">
    <property type="entry name" value="AAA_3"/>
    <property type="match status" value="1"/>
</dbReference>
<gene>
    <name evidence="5" type="ordered locus">Hoch_6584</name>
</gene>
<reference evidence="5 6" key="1">
    <citation type="journal article" date="2010" name="Stand. Genomic Sci.">
        <title>Complete genome sequence of Haliangium ochraceum type strain (SMP-2).</title>
        <authorList>
            <consortium name="US DOE Joint Genome Institute (JGI-PGF)"/>
            <person name="Ivanova N."/>
            <person name="Daum C."/>
            <person name="Lang E."/>
            <person name="Abt B."/>
            <person name="Kopitz M."/>
            <person name="Saunders E."/>
            <person name="Lapidus A."/>
            <person name="Lucas S."/>
            <person name="Glavina Del Rio T."/>
            <person name="Nolan M."/>
            <person name="Tice H."/>
            <person name="Copeland A."/>
            <person name="Cheng J.F."/>
            <person name="Chen F."/>
            <person name="Bruce D."/>
            <person name="Goodwin L."/>
            <person name="Pitluck S."/>
            <person name="Mavromatis K."/>
            <person name="Pati A."/>
            <person name="Mikhailova N."/>
            <person name="Chen A."/>
            <person name="Palaniappan K."/>
            <person name="Land M."/>
            <person name="Hauser L."/>
            <person name="Chang Y.J."/>
            <person name="Jeffries C.D."/>
            <person name="Detter J.C."/>
            <person name="Brettin T."/>
            <person name="Rohde M."/>
            <person name="Goker M."/>
            <person name="Bristow J."/>
            <person name="Markowitz V."/>
            <person name="Eisen J.A."/>
            <person name="Hugenholtz P."/>
            <person name="Kyrpides N.C."/>
            <person name="Klenk H.P."/>
        </authorList>
    </citation>
    <scope>NUCLEOTIDE SEQUENCE [LARGE SCALE GENOMIC DNA]</scope>
    <source>
        <strain evidence="6">DSM 14365 / CIP 107738 / JCM 11303 / AJ 13395 / SMP-2</strain>
    </source>
</reference>
<dbReference type="GO" id="GO:0005524">
    <property type="term" value="F:ATP binding"/>
    <property type="evidence" value="ECO:0007669"/>
    <property type="project" value="UniProtKB-KW"/>
</dbReference>
<dbReference type="PIRSF" id="PIRSF002849">
    <property type="entry name" value="AAA_ATPase_chaperone_MoxR_prd"/>
    <property type="match status" value="1"/>
</dbReference>
<dbReference type="HOGENOM" id="CLU_034716_2_0_7"/>
<dbReference type="STRING" id="502025.Hoch_6584"/>
<dbReference type="SMART" id="SM00382">
    <property type="entry name" value="AAA"/>
    <property type="match status" value="1"/>
</dbReference>
<dbReference type="OrthoDB" id="9808397at2"/>
<dbReference type="InterPro" id="IPR041628">
    <property type="entry name" value="ChlI/MoxR_AAA_lid"/>
</dbReference>
<dbReference type="InterPro" id="IPR003593">
    <property type="entry name" value="AAA+_ATPase"/>
</dbReference>
<dbReference type="EMBL" id="CP001804">
    <property type="protein sequence ID" value="ACY19050.1"/>
    <property type="molecule type" value="Genomic_DNA"/>
</dbReference>
<dbReference type="PANTHER" id="PTHR42759">
    <property type="entry name" value="MOXR FAMILY PROTEIN"/>
    <property type="match status" value="1"/>
</dbReference>
<sequence length="325" mass="35745">MQAAAAPVQDVPAETTRALREVERNVAKVIRGKEKVIRLALTTLLARGHLLIEDIPGVGKTTLARALAASLDGSFRRIQFTSDLLPSDIVGVSVFRNDVHSFEFRPGPIFANIVLADEINRTTPRTQSALLEAMSEGQVSVDDASHTLEQPFLVLATQNPAEHFGTYPLPESQMDRFLLRIEIGYPGRDAEREILRNRGIGDPVEALEPVIDGATIIELQRTVDDVRVSDQLIDYAMDVIEETRRTSTLSVGVSTRGALAWYRAAQAYALLEGRTYCVPDDFKSLAVPALSHRVLLGAIPETLERARQESERAIVEALSRVTVPT</sequence>
<comment type="similarity">
    <text evidence="3">Belongs to the MoxR family.</text>
</comment>
<keyword evidence="6" id="KW-1185">Reference proteome</keyword>
<protein>
    <submittedName>
        <fullName evidence="5">ATPase associated with various cellular activities AAA_3</fullName>
    </submittedName>
</protein>
<feature type="domain" description="AAA+ ATPase" evidence="4">
    <location>
        <begin position="46"/>
        <end position="187"/>
    </location>
</feature>
<evidence type="ECO:0000256" key="2">
    <source>
        <dbReference type="ARBA" id="ARBA00022840"/>
    </source>
</evidence>
<dbReference type="CDD" id="cd00009">
    <property type="entry name" value="AAA"/>
    <property type="match status" value="1"/>
</dbReference>
<dbReference type="eggNOG" id="COG0714">
    <property type="taxonomic scope" value="Bacteria"/>
</dbReference>
<dbReference type="FunFam" id="3.40.50.300:FF:000640">
    <property type="entry name" value="MoxR family ATPase"/>
    <property type="match status" value="1"/>
</dbReference>
<evidence type="ECO:0000313" key="6">
    <source>
        <dbReference type="Proteomes" id="UP000001880"/>
    </source>
</evidence>
<proteinExistence type="inferred from homology"/>
<keyword evidence="2" id="KW-0067">ATP-binding</keyword>
<dbReference type="AlphaFoldDB" id="D0LRQ8"/>
<dbReference type="Gene3D" id="1.10.8.80">
    <property type="entry name" value="Magnesium chelatase subunit I, C-Terminal domain"/>
    <property type="match status" value="1"/>
</dbReference>
<dbReference type="SUPFAM" id="SSF52540">
    <property type="entry name" value="P-loop containing nucleoside triphosphate hydrolases"/>
    <property type="match status" value="1"/>
</dbReference>
<dbReference type="KEGG" id="hoh:Hoch_6584"/>
<dbReference type="Pfam" id="PF17863">
    <property type="entry name" value="AAA_lid_2"/>
    <property type="match status" value="1"/>
</dbReference>
<evidence type="ECO:0000259" key="4">
    <source>
        <dbReference type="SMART" id="SM00382"/>
    </source>
</evidence>
<dbReference type="InterPro" id="IPR050764">
    <property type="entry name" value="CbbQ/NirQ/NorQ/GpvN"/>
</dbReference>
<dbReference type="Gene3D" id="3.40.50.300">
    <property type="entry name" value="P-loop containing nucleotide triphosphate hydrolases"/>
    <property type="match status" value="1"/>
</dbReference>
<keyword evidence="1" id="KW-0547">Nucleotide-binding</keyword>
<evidence type="ECO:0000313" key="5">
    <source>
        <dbReference type="EMBL" id="ACY19050.1"/>
    </source>
</evidence>
<dbReference type="InterPro" id="IPR011703">
    <property type="entry name" value="ATPase_AAA-3"/>
</dbReference>
<dbReference type="Proteomes" id="UP000001880">
    <property type="component" value="Chromosome"/>
</dbReference>
<organism evidence="5 6">
    <name type="scientific">Haliangium ochraceum (strain DSM 14365 / JCM 11303 / SMP-2)</name>
    <dbReference type="NCBI Taxonomy" id="502025"/>
    <lineage>
        <taxon>Bacteria</taxon>
        <taxon>Pseudomonadati</taxon>
        <taxon>Myxococcota</taxon>
        <taxon>Polyangia</taxon>
        <taxon>Haliangiales</taxon>
        <taxon>Kofleriaceae</taxon>
        <taxon>Haliangium</taxon>
    </lineage>
</organism>
<name>D0LRQ8_HALO1</name>
<dbReference type="InterPro" id="IPR027417">
    <property type="entry name" value="P-loop_NTPase"/>
</dbReference>
<evidence type="ECO:0000256" key="3">
    <source>
        <dbReference type="ARBA" id="ARBA00061607"/>
    </source>
</evidence>
<dbReference type="GO" id="GO:0016887">
    <property type="term" value="F:ATP hydrolysis activity"/>
    <property type="evidence" value="ECO:0007669"/>
    <property type="project" value="InterPro"/>
</dbReference>
<dbReference type="RefSeq" id="WP_012831642.1">
    <property type="nucleotide sequence ID" value="NC_013440.1"/>
</dbReference>
<evidence type="ECO:0000256" key="1">
    <source>
        <dbReference type="ARBA" id="ARBA00022741"/>
    </source>
</evidence>
<dbReference type="PANTHER" id="PTHR42759:SF5">
    <property type="entry name" value="METHANOL DEHYDROGENASE REGULATOR"/>
    <property type="match status" value="1"/>
</dbReference>